<name>A0A437P5C3_9HYPH</name>
<dbReference type="AlphaFoldDB" id="A0A437P5C3"/>
<proteinExistence type="predicted"/>
<protein>
    <submittedName>
        <fullName evidence="1">Uncharacterized protein</fullName>
    </submittedName>
</protein>
<dbReference type="OrthoDB" id="7862841at2"/>
<dbReference type="RefSeq" id="WP_127730021.1">
    <property type="nucleotide sequence ID" value="NZ_SACP01000012.1"/>
</dbReference>
<organism evidence="1 2">
    <name type="scientific">Methylobacterium oryzihabitans</name>
    <dbReference type="NCBI Taxonomy" id="2499852"/>
    <lineage>
        <taxon>Bacteria</taxon>
        <taxon>Pseudomonadati</taxon>
        <taxon>Pseudomonadota</taxon>
        <taxon>Alphaproteobacteria</taxon>
        <taxon>Hyphomicrobiales</taxon>
        <taxon>Methylobacteriaceae</taxon>
        <taxon>Methylobacterium</taxon>
    </lineage>
</organism>
<dbReference type="EMBL" id="SACP01000012">
    <property type="protein sequence ID" value="RVU17466.1"/>
    <property type="molecule type" value="Genomic_DNA"/>
</dbReference>
<keyword evidence="2" id="KW-1185">Reference proteome</keyword>
<dbReference type="Proteomes" id="UP000286997">
    <property type="component" value="Unassembled WGS sequence"/>
</dbReference>
<gene>
    <name evidence="1" type="ORF">EOE48_13845</name>
</gene>
<evidence type="ECO:0000313" key="2">
    <source>
        <dbReference type="Proteomes" id="UP000286997"/>
    </source>
</evidence>
<accession>A0A437P5C3</accession>
<comment type="caution">
    <text evidence="1">The sequence shown here is derived from an EMBL/GenBank/DDBJ whole genome shotgun (WGS) entry which is preliminary data.</text>
</comment>
<sequence>MSGTLDRDGTGVAVRPRRLAAPRSLPLPTARLLNRGEAAAYLGLGPAAPLPVAPKRVRPGKQGLRYDLRDLDRWIDSLEAGPETETDAQLLDRLIDDKGARSRR</sequence>
<evidence type="ECO:0000313" key="1">
    <source>
        <dbReference type="EMBL" id="RVU17466.1"/>
    </source>
</evidence>
<reference evidence="1 2" key="1">
    <citation type="submission" date="2019-01" db="EMBL/GenBank/DDBJ databases">
        <authorList>
            <person name="Chen W.-M."/>
        </authorList>
    </citation>
    <scope>NUCLEOTIDE SEQUENCE [LARGE SCALE GENOMIC DNA]</scope>
    <source>
        <strain evidence="1 2">TER-1</strain>
    </source>
</reference>